<organism evidence="4 5">
    <name type="scientific">Candidatus Onthenecus intestinigallinarum</name>
    <dbReference type="NCBI Taxonomy" id="2840875"/>
    <lineage>
        <taxon>Bacteria</taxon>
        <taxon>Bacillati</taxon>
        <taxon>Bacillota</taxon>
        <taxon>Clostridia</taxon>
        <taxon>Eubacteriales</taxon>
        <taxon>Candidatus Onthenecus</taxon>
    </lineage>
</organism>
<comment type="caution">
    <text evidence="4">The sequence shown here is derived from an EMBL/GenBank/DDBJ whole genome shotgun (WGS) entry which is preliminary data.</text>
</comment>
<evidence type="ECO:0000256" key="3">
    <source>
        <dbReference type="HAMAP-Rule" id="MF_01805"/>
    </source>
</evidence>
<protein>
    <recommendedName>
        <fullName evidence="2 3">Segregation and condensation protein A</fullName>
    </recommendedName>
</protein>
<dbReference type="GO" id="GO:0006260">
    <property type="term" value="P:DNA replication"/>
    <property type="evidence" value="ECO:0007669"/>
    <property type="project" value="UniProtKB-UniRule"/>
</dbReference>
<evidence type="ECO:0000313" key="5">
    <source>
        <dbReference type="Proteomes" id="UP000886887"/>
    </source>
</evidence>
<comment type="function">
    <text evidence="3">Participates in chromosomal partition during cell division. May act via the formation of a condensin-like complex containing Smc and ScpB that pull DNA away from mid-cell into both cell halves.</text>
</comment>
<gene>
    <name evidence="3" type="primary">scpA</name>
    <name evidence="4" type="ORF">IAB73_09835</name>
</gene>
<dbReference type="PANTHER" id="PTHR33969">
    <property type="entry name" value="SEGREGATION AND CONDENSATION PROTEIN A"/>
    <property type="match status" value="1"/>
</dbReference>
<keyword evidence="3" id="KW-0131">Cell cycle</keyword>
<comment type="subcellular location">
    <subcellularLocation>
        <location evidence="3">Cytoplasm</location>
    </subcellularLocation>
    <text evidence="3">Associated with two foci at the outer edges of the nucleoid region in young cells, and at four foci within both cell halves in older cells.</text>
</comment>
<dbReference type="GO" id="GO:0005737">
    <property type="term" value="C:cytoplasm"/>
    <property type="evidence" value="ECO:0007669"/>
    <property type="project" value="UniProtKB-SubCell"/>
</dbReference>
<dbReference type="HAMAP" id="MF_01805">
    <property type="entry name" value="ScpA"/>
    <property type="match status" value="1"/>
</dbReference>
<reference evidence="4" key="2">
    <citation type="journal article" date="2021" name="PeerJ">
        <title>Extensive microbial diversity within the chicken gut microbiome revealed by metagenomics and culture.</title>
        <authorList>
            <person name="Gilroy R."/>
            <person name="Ravi A."/>
            <person name="Getino M."/>
            <person name="Pursley I."/>
            <person name="Horton D.L."/>
            <person name="Alikhan N.F."/>
            <person name="Baker D."/>
            <person name="Gharbi K."/>
            <person name="Hall N."/>
            <person name="Watson M."/>
            <person name="Adriaenssens E.M."/>
            <person name="Foster-Nyarko E."/>
            <person name="Jarju S."/>
            <person name="Secka A."/>
            <person name="Antonio M."/>
            <person name="Oren A."/>
            <person name="Chaudhuri R.R."/>
            <person name="La Ragione R."/>
            <person name="Hildebrand F."/>
            <person name="Pallen M.J."/>
        </authorList>
    </citation>
    <scope>NUCLEOTIDE SEQUENCE</scope>
    <source>
        <strain evidence="4">ChiSxjej2B14-6234</strain>
    </source>
</reference>
<comment type="similarity">
    <text evidence="3">Belongs to the ScpA family.</text>
</comment>
<keyword evidence="3" id="KW-0132">Cell division</keyword>
<evidence type="ECO:0000313" key="4">
    <source>
        <dbReference type="EMBL" id="HIQ72489.1"/>
    </source>
</evidence>
<evidence type="ECO:0000256" key="2">
    <source>
        <dbReference type="ARBA" id="ARBA00044777"/>
    </source>
</evidence>
<comment type="subunit">
    <text evidence="3">Component of a cohesin-like complex composed of ScpA, ScpB and the Smc homodimer, in which ScpA and ScpB bind to the head domain of Smc. The presence of the three proteins is required for the association of the complex with DNA.</text>
</comment>
<dbReference type="GO" id="GO:0051301">
    <property type="term" value="P:cell division"/>
    <property type="evidence" value="ECO:0007669"/>
    <property type="project" value="UniProtKB-KW"/>
</dbReference>
<name>A0A9D0ZBG5_9FIRM</name>
<keyword evidence="3" id="KW-0963">Cytoplasm</keyword>
<sequence>MAYIIQLKQFEGPLDLLLHLISRAQIDICDIFISEITEQYLEAMGDIASLDMDTASEFLAMAATLLEIKSRALLPRPPEPEEEGEETPEQALIRRLTEYRLYKESAGQMKDFERAAQAVFSKLPEEYPLPPQTYQLEGLTLEGLAAAIERILARVELRNAPAPSVRSIARDSYSIEECVARISQRMRSGPAYFTELFSEHPCRDEVITLFMALLELLRLGRLHIEQQHVFDDILLLPGRRETHGAG</sequence>
<accession>A0A9D0ZBG5</accession>
<dbReference type="Proteomes" id="UP000886887">
    <property type="component" value="Unassembled WGS sequence"/>
</dbReference>
<dbReference type="InterPro" id="IPR003768">
    <property type="entry name" value="ScpA"/>
</dbReference>
<dbReference type="Gene3D" id="6.10.250.2410">
    <property type="match status" value="1"/>
</dbReference>
<keyword evidence="1 3" id="KW-0159">Chromosome partition</keyword>
<dbReference type="EMBL" id="DVFJ01000036">
    <property type="protein sequence ID" value="HIQ72489.1"/>
    <property type="molecule type" value="Genomic_DNA"/>
</dbReference>
<proteinExistence type="inferred from homology"/>
<dbReference type="GO" id="GO:0007059">
    <property type="term" value="P:chromosome segregation"/>
    <property type="evidence" value="ECO:0007669"/>
    <property type="project" value="UniProtKB-UniRule"/>
</dbReference>
<dbReference type="AlphaFoldDB" id="A0A9D0ZBG5"/>
<evidence type="ECO:0000256" key="1">
    <source>
        <dbReference type="ARBA" id="ARBA00022829"/>
    </source>
</evidence>
<reference evidence="4" key="1">
    <citation type="submission" date="2020-10" db="EMBL/GenBank/DDBJ databases">
        <authorList>
            <person name="Gilroy R."/>
        </authorList>
    </citation>
    <scope>NUCLEOTIDE SEQUENCE</scope>
    <source>
        <strain evidence="4">ChiSxjej2B14-6234</strain>
    </source>
</reference>
<dbReference type="PANTHER" id="PTHR33969:SF2">
    <property type="entry name" value="SEGREGATION AND CONDENSATION PROTEIN A"/>
    <property type="match status" value="1"/>
</dbReference>
<dbReference type="Pfam" id="PF02616">
    <property type="entry name" value="SMC_ScpA"/>
    <property type="match status" value="1"/>
</dbReference>